<name>A0A086Y797_9RHOB</name>
<accession>A0A086Y797</accession>
<feature type="transmembrane region" description="Helical" evidence="12">
    <location>
        <begin position="39"/>
        <end position="59"/>
    </location>
</feature>
<feature type="transmembrane region" description="Helical" evidence="12">
    <location>
        <begin position="97"/>
        <end position="121"/>
    </location>
</feature>
<keyword evidence="14" id="KW-1185">Reference proteome</keyword>
<evidence type="ECO:0000256" key="2">
    <source>
        <dbReference type="ARBA" id="ARBA00022475"/>
    </source>
</evidence>
<evidence type="ECO:0000256" key="7">
    <source>
        <dbReference type="ARBA" id="ARBA00023065"/>
    </source>
</evidence>
<evidence type="ECO:0000256" key="10">
    <source>
        <dbReference type="ARBA" id="ARBA00035120"/>
    </source>
</evidence>
<keyword evidence="3" id="KW-0997">Cell inner membrane</keyword>
<evidence type="ECO:0000256" key="1">
    <source>
        <dbReference type="ARBA" id="ARBA00004651"/>
    </source>
</evidence>
<keyword evidence="2 12" id="KW-1003">Cell membrane</keyword>
<protein>
    <recommendedName>
        <fullName evidence="12">Fluoride-specific ion channel FluC</fullName>
    </recommendedName>
</protein>
<dbReference type="eggNOG" id="COG0239">
    <property type="taxonomic scope" value="Bacteria"/>
</dbReference>
<feature type="binding site" evidence="12">
    <location>
        <position position="78"/>
    </location>
    <ligand>
        <name>Na(+)</name>
        <dbReference type="ChEBI" id="CHEBI:29101"/>
        <note>structural</note>
    </ligand>
</feature>
<evidence type="ECO:0000256" key="4">
    <source>
        <dbReference type="ARBA" id="ARBA00022692"/>
    </source>
</evidence>
<keyword evidence="5 12" id="KW-1133">Transmembrane helix</keyword>
<dbReference type="Proteomes" id="UP000028824">
    <property type="component" value="Unassembled WGS sequence"/>
</dbReference>
<comment type="similarity">
    <text evidence="10 12">Belongs to the fluoride channel Fluc/FEX (TC 1.A.43) family.</text>
</comment>
<dbReference type="GO" id="GO:0046872">
    <property type="term" value="F:metal ion binding"/>
    <property type="evidence" value="ECO:0007669"/>
    <property type="project" value="UniProtKB-KW"/>
</dbReference>
<evidence type="ECO:0000256" key="3">
    <source>
        <dbReference type="ARBA" id="ARBA00022519"/>
    </source>
</evidence>
<evidence type="ECO:0000256" key="5">
    <source>
        <dbReference type="ARBA" id="ARBA00022989"/>
    </source>
</evidence>
<keyword evidence="12" id="KW-0479">Metal-binding</keyword>
<proteinExistence type="inferred from homology"/>
<dbReference type="NCBIfam" id="TIGR00494">
    <property type="entry name" value="crcB"/>
    <property type="match status" value="1"/>
</dbReference>
<dbReference type="PANTHER" id="PTHR28259:SF1">
    <property type="entry name" value="FLUORIDE EXPORT PROTEIN 1-RELATED"/>
    <property type="match status" value="1"/>
</dbReference>
<keyword evidence="6 12" id="KW-0915">Sodium</keyword>
<dbReference type="RefSeq" id="WP_036634527.1">
    <property type="nucleotide sequence ID" value="NZ_JAYRGJ010000003.1"/>
</dbReference>
<keyword evidence="9 12" id="KW-0407">Ion channel</keyword>
<keyword evidence="4 12" id="KW-0812">Transmembrane</keyword>
<feature type="transmembrane region" description="Helical" evidence="12">
    <location>
        <begin position="66"/>
        <end position="85"/>
    </location>
</feature>
<dbReference type="Pfam" id="PF02537">
    <property type="entry name" value="CRCB"/>
    <property type="match status" value="1"/>
</dbReference>
<dbReference type="HAMAP" id="MF_00454">
    <property type="entry name" value="FluC"/>
    <property type="match status" value="1"/>
</dbReference>
<evidence type="ECO:0000256" key="11">
    <source>
        <dbReference type="ARBA" id="ARBA00035585"/>
    </source>
</evidence>
<evidence type="ECO:0000313" key="14">
    <source>
        <dbReference type="Proteomes" id="UP000028824"/>
    </source>
</evidence>
<dbReference type="EMBL" id="JFZB01000002">
    <property type="protein sequence ID" value="KFI30147.1"/>
    <property type="molecule type" value="Genomic_DNA"/>
</dbReference>
<dbReference type="STRING" id="1105367.CG50_06685"/>
<evidence type="ECO:0000256" key="12">
    <source>
        <dbReference type="HAMAP-Rule" id="MF_00454"/>
    </source>
</evidence>
<evidence type="ECO:0000256" key="8">
    <source>
        <dbReference type="ARBA" id="ARBA00023136"/>
    </source>
</evidence>
<gene>
    <name evidence="12" type="primary">fluC</name>
    <name evidence="12" type="synonym">crcB</name>
    <name evidence="13" type="ORF">CG50_06685</name>
</gene>
<evidence type="ECO:0000313" key="13">
    <source>
        <dbReference type="EMBL" id="KFI30147.1"/>
    </source>
</evidence>
<feature type="binding site" evidence="12">
    <location>
        <position position="75"/>
    </location>
    <ligand>
        <name>Na(+)</name>
        <dbReference type="ChEBI" id="CHEBI:29101"/>
        <note>structural</note>
    </ligand>
</feature>
<keyword evidence="7 12" id="KW-0406">Ion transport</keyword>
<dbReference type="AlphaFoldDB" id="A0A086Y797"/>
<dbReference type="PANTHER" id="PTHR28259">
    <property type="entry name" value="FLUORIDE EXPORT PROTEIN 1-RELATED"/>
    <property type="match status" value="1"/>
</dbReference>
<evidence type="ECO:0000256" key="9">
    <source>
        <dbReference type="ARBA" id="ARBA00023303"/>
    </source>
</evidence>
<evidence type="ECO:0000256" key="6">
    <source>
        <dbReference type="ARBA" id="ARBA00023053"/>
    </source>
</evidence>
<comment type="subcellular location">
    <subcellularLocation>
        <location evidence="1 12">Cell membrane</location>
        <topology evidence="1 12">Multi-pass membrane protein</topology>
    </subcellularLocation>
</comment>
<keyword evidence="8 12" id="KW-0472">Membrane</keyword>
<keyword evidence="12" id="KW-0813">Transport</keyword>
<comment type="caution">
    <text evidence="13">The sequence shown here is derived from an EMBL/GenBank/DDBJ whole genome shotgun (WGS) entry which is preliminary data.</text>
</comment>
<comment type="activity regulation">
    <text evidence="12">Na(+) is not transported, but it plays an essential structural role and its presence is essential for fluoride channel function.</text>
</comment>
<organism evidence="13 14">
    <name type="scientific">Paenirhodobacter enshiensis</name>
    <dbReference type="NCBI Taxonomy" id="1105367"/>
    <lineage>
        <taxon>Bacteria</taxon>
        <taxon>Pseudomonadati</taxon>
        <taxon>Pseudomonadota</taxon>
        <taxon>Alphaproteobacteria</taxon>
        <taxon>Rhodobacterales</taxon>
        <taxon>Rhodobacter group</taxon>
        <taxon>Paenirhodobacter</taxon>
    </lineage>
</organism>
<reference evidence="13 14" key="1">
    <citation type="submission" date="2014-03" db="EMBL/GenBank/DDBJ databases">
        <title>Genome of Paenirhodobacter enshiensis DW2-9.</title>
        <authorList>
            <person name="Wang D."/>
            <person name="Wang G."/>
        </authorList>
    </citation>
    <scope>NUCLEOTIDE SEQUENCE [LARGE SCALE GENOMIC DNA]</scope>
    <source>
        <strain evidence="13 14">DW2-9</strain>
    </source>
</reference>
<dbReference type="GO" id="GO:0062054">
    <property type="term" value="F:fluoride channel activity"/>
    <property type="evidence" value="ECO:0007669"/>
    <property type="project" value="UniProtKB-UniRule"/>
</dbReference>
<sequence length="126" mass="13166">MFFTALQVAAGGAIGATLRYLFGMGVPRLLGQHSLPLSILLTNIIGSTLMGLLVSFLGIKGLTQWNAFLGVGVLGGFTTFSSFSLETWTLVERGEPVLAAVYVVLSVAVSLAGLFLGMTLMRGVLA</sequence>
<comment type="catalytic activity">
    <reaction evidence="11">
        <text>fluoride(in) = fluoride(out)</text>
        <dbReference type="Rhea" id="RHEA:76159"/>
        <dbReference type="ChEBI" id="CHEBI:17051"/>
    </reaction>
    <physiologicalReaction direction="left-to-right" evidence="11">
        <dbReference type="Rhea" id="RHEA:76160"/>
    </physiologicalReaction>
</comment>
<dbReference type="InterPro" id="IPR003691">
    <property type="entry name" value="FluC"/>
</dbReference>
<dbReference type="OrthoDB" id="9806299at2"/>
<comment type="function">
    <text evidence="12">Fluoride-specific ion channel. Important for reducing fluoride concentration in the cell, thus reducing its toxicity.</text>
</comment>
<dbReference type="GO" id="GO:0005886">
    <property type="term" value="C:plasma membrane"/>
    <property type="evidence" value="ECO:0007669"/>
    <property type="project" value="UniProtKB-SubCell"/>
</dbReference>
<dbReference type="GO" id="GO:0140114">
    <property type="term" value="P:cellular detoxification of fluoride"/>
    <property type="evidence" value="ECO:0007669"/>
    <property type="project" value="UniProtKB-UniRule"/>
</dbReference>